<dbReference type="InterPro" id="IPR051786">
    <property type="entry name" value="ASN_synthetase/amidase"/>
</dbReference>
<keyword evidence="5 8" id="KW-0067">ATP-binding</keyword>
<dbReference type="Pfam" id="PF13537">
    <property type="entry name" value="GATase_7"/>
    <property type="match status" value="1"/>
</dbReference>
<evidence type="ECO:0000313" key="12">
    <source>
        <dbReference type="Proteomes" id="UP000023775"/>
    </source>
</evidence>
<comment type="catalytic activity">
    <reaction evidence="7">
        <text>L-aspartate + L-glutamine + ATP + H2O = L-asparagine + L-glutamate + AMP + diphosphate + H(+)</text>
        <dbReference type="Rhea" id="RHEA:12228"/>
        <dbReference type="ChEBI" id="CHEBI:15377"/>
        <dbReference type="ChEBI" id="CHEBI:15378"/>
        <dbReference type="ChEBI" id="CHEBI:29985"/>
        <dbReference type="ChEBI" id="CHEBI:29991"/>
        <dbReference type="ChEBI" id="CHEBI:30616"/>
        <dbReference type="ChEBI" id="CHEBI:33019"/>
        <dbReference type="ChEBI" id="CHEBI:58048"/>
        <dbReference type="ChEBI" id="CHEBI:58359"/>
        <dbReference type="ChEBI" id="CHEBI:456215"/>
        <dbReference type="EC" id="6.3.5.4"/>
    </reaction>
</comment>
<evidence type="ECO:0000256" key="9">
    <source>
        <dbReference type="PIRSR" id="PIRSR001589-3"/>
    </source>
</evidence>
<feature type="domain" description="Glutamine amidotransferase type-2" evidence="10">
    <location>
        <begin position="1"/>
        <end position="151"/>
    </location>
</feature>
<evidence type="ECO:0000313" key="11">
    <source>
        <dbReference type="EMBL" id="ENY70797.1"/>
    </source>
</evidence>
<proteinExistence type="inferred from homology"/>
<evidence type="ECO:0000256" key="5">
    <source>
        <dbReference type="ARBA" id="ARBA00022840"/>
    </source>
</evidence>
<reference evidence="11 12" key="1">
    <citation type="journal article" date="2013" name="Genome Announc.">
        <title>Draft Genome Sequence of the Aeromonas diversa Type Strain.</title>
        <authorList>
            <person name="Farfan M."/>
            <person name="Spataro N."/>
            <person name="Sanglas A."/>
            <person name="Albarral V."/>
            <person name="Loren J.G."/>
            <person name="Bosch E."/>
            <person name="Fuste M.C."/>
        </authorList>
    </citation>
    <scope>NUCLEOTIDE SEQUENCE [LARGE SCALE GENOMIC DNA]</scope>
    <source>
        <strain evidence="11 12">2478-85</strain>
    </source>
</reference>
<dbReference type="eggNOG" id="COG0367">
    <property type="taxonomic scope" value="Bacteria"/>
</dbReference>
<dbReference type="NCBIfam" id="TIGR01536">
    <property type="entry name" value="asn_synth_AEB"/>
    <property type="match status" value="1"/>
</dbReference>
<dbReference type="PANTHER" id="PTHR43284">
    <property type="entry name" value="ASPARAGINE SYNTHETASE (GLUTAMINE-HYDROLYZING)"/>
    <property type="match status" value="1"/>
</dbReference>
<dbReference type="AlphaFoldDB" id="N9V689"/>
<dbReference type="InterPro" id="IPR006426">
    <property type="entry name" value="Asn_synth_AEB"/>
</dbReference>
<feature type="binding site" evidence="8">
    <location>
        <position position="229"/>
    </location>
    <ligand>
        <name>ATP</name>
        <dbReference type="ChEBI" id="CHEBI:30616"/>
    </ligand>
</feature>
<accession>N9V689</accession>
<evidence type="ECO:0000256" key="2">
    <source>
        <dbReference type="ARBA" id="ARBA00005752"/>
    </source>
</evidence>
<dbReference type="CDD" id="cd00712">
    <property type="entry name" value="AsnB"/>
    <property type="match status" value="1"/>
</dbReference>
<feature type="site" description="Important for beta-aspartyl-AMP intermediate formation" evidence="9">
    <location>
        <position position="304"/>
    </location>
</feature>
<comment type="similarity">
    <text evidence="2">Belongs to the asparagine synthetase family.</text>
</comment>
<dbReference type="Gene3D" id="3.40.50.620">
    <property type="entry name" value="HUPs"/>
    <property type="match status" value="1"/>
</dbReference>
<dbReference type="InterPro" id="IPR001962">
    <property type="entry name" value="Asn_synthase"/>
</dbReference>
<dbReference type="InterPro" id="IPR017932">
    <property type="entry name" value="GATase_2_dom"/>
</dbReference>
<keyword evidence="6" id="KW-0315">Glutamine amidotransferase</keyword>
<name>N9V689_9GAMM</name>
<protein>
    <recommendedName>
        <fullName evidence="3">asparagine synthase (glutamine-hydrolyzing)</fullName>
        <ecNumber evidence="3">6.3.5.4</ecNumber>
    </recommendedName>
</protein>
<sequence>MLDGLQKSCIVFNGEIYNHQSLSTRLQDVGVSFVGHSDTEVLVNGLAREGVDFLTRLEGMFALAYYDRERRELLLARDPFGEKPLYYAEFDGLLVFASELAALSRVPGFPTHITVDTVAHYLAFQHPVGERTLYQHAKKLPPGHLMRAVAGEVSQAERYFHFICAGDHMPSRPLEEQVDQLEELLLRSLSRRLIADVPVGAFLSGGVDSSTAVALISRRLQQPIRTFSIGFKQAPESEHKEARAFADFLGTEHTEQLLQPEAFVELAGYLARCMDEPNADTSCVPTYMVSQLARQQVTVAITGDGGDELFGGYGRYLQTIASAEGREQQMQARSWHLGREYYSGRILLYADRQLEQLFGRVPSGTGDHLMAWRRRIDMDSRPYLNRLREADVANYLPLVLAKVDRMSMLHSLECRTPYLSTEVAQFAAGLAQSELIMRGQGKYLLRQLAKRYLPAAWIDRPKKGFSIDPLNHKAKQSAIIQLRQQASSGQLCLHQFIAPNRLIGLLDNEFDGMTFYHVWGLLVLEIWLQSHEFSS</sequence>
<evidence type="ECO:0000259" key="10">
    <source>
        <dbReference type="PROSITE" id="PS51278"/>
    </source>
</evidence>
<evidence type="ECO:0000256" key="3">
    <source>
        <dbReference type="ARBA" id="ARBA00012737"/>
    </source>
</evidence>
<dbReference type="InterPro" id="IPR029055">
    <property type="entry name" value="Ntn_hydrolases_N"/>
</dbReference>
<dbReference type="GO" id="GO:0006529">
    <property type="term" value="P:asparagine biosynthetic process"/>
    <property type="evidence" value="ECO:0007669"/>
    <property type="project" value="InterPro"/>
</dbReference>
<comment type="caution">
    <text evidence="11">The sequence shown here is derived from an EMBL/GenBank/DDBJ whole genome shotgun (WGS) entry which is preliminary data.</text>
</comment>
<dbReference type="InterPro" id="IPR014729">
    <property type="entry name" value="Rossmann-like_a/b/a_fold"/>
</dbReference>
<dbReference type="InterPro" id="IPR033738">
    <property type="entry name" value="AsnB_N"/>
</dbReference>
<evidence type="ECO:0000256" key="1">
    <source>
        <dbReference type="ARBA" id="ARBA00005187"/>
    </source>
</evidence>
<dbReference type="SUPFAM" id="SSF56235">
    <property type="entry name" value="N-terminal nucleophile aminohydrolases (Ntn hydrolases)"/>
    <property type="match status" value="1"/>
</dbReference>
<dbReference type="GO" id="GO:0004066">
    <property type="term" value="F:asparagine synthase (glutamine-hydrolyzing) activity"/>
    <property type="evidence" value="ECO:0007669"/>
    <property type="project" value="UniProtKB-EC"/>
</dbReference>
<keyword evidence="4 8" id="KW-0547">Nucleotide-binding</keyword>
<dbReference type="PROSITE" id="PS51278">
    <property type="entry name" value="GATASE_TYPE_2"/>
    <property type="match status" value="1"/>
</dbReference>
<evidence type="ECO:0000256" key="8">
    <source>
        <dbReference type="PIRSR" id="PIRSR001589-2"/>
    </source>
</evidence>
<dbReference type="CDD" id="cd01991">
    <property type="entry name" value="Asn_synthase_B_C"/>
    <property type="match status" value="1"/>
</dbReference>
<keyword evidence="12" id="KW-1185">Reference proteome</keyword>
<dbReference type="Pfam" id="PF00733">
    <property type="entry name" value="Asn_synthase"/>
    <property type="match status" value="1"/>
</dbReference>
<dbReference type="EMBL" id="APVG01000054">
    <property type="protein sequence ID" value="ENY70797.1"/>
    <property type="molecule type" value="Genomic_DNA"/>
</dbReference>
<evidence type="ECO:0000256" key="6">
    <source>
        <dbReference type="ARBA" id="ARBA00022962"/>
    </source>
</evidence>
<evidence type="ECO:0000256" key="7">
    <source>
        <dbReference type="ARBA" id="ARBA00048741"/>
    </source>
</evidence>
<dbReference type="SUPFAM" id="SSF52402">
    <property type="entry name" value="Adenine nucleotide alpha hydrolases-like"/>
    <property type="match status" value="1"/>
</dbReference>
<dbReference type="EC" id="6.3.5.4" evidence="3"/>
<dbReference type="PIRSF" id="PIRSF001589">
    <property type="entry name" value="Asn_synthetase_glu-h"/>
    <property type="match status" value="1"/>
</dbReference>
<dbReference type="Proteomes" id="UP000023775">
    <property type="component" value="Unassembled WGS sequence"/>
</dbReference>
<dbReference type="PATRIC" id="fig|1268237.3.peg.3219"/>
<comment type="pathway">
    <text evidence="1">Amino-acid biosynthesis; L-asparagine biosynthesis; L-asparagine from L-aspartate (L-Gln route): step 1/1.</text>
</comment>
<gene>
    <name evidence="11" type="ORF">G114_16375</name>
</gene>
<evidence type="ECO:0000256" key="4">
    <source>
        <dbReference type="ARBA" id="ARBA00022741"/>
    </source>
</evidence>
<dbReference type="GO" id="GO:0005829">
    <property type="term" value="C:cytosol"/>
    <property type="evidence" value="ECO:0007669"/>
    <property type="project" value="TreeGrafter"/>
</dbReference>
<feature type="binding site" evidence="8">
    <location>
        <position position="38"/>
    </location>
    <ligand>
        <name>L-glutamine</name>
        <dbReference type="ChEBI" id="CHEBI:58359"/>
    </ligand>
</feature>
<dbReference type="PANTHER" id="PTHR43284:SF1">
    <property type="entry name" value="ASPARAGINE SYNTHETASE"/>
    <property type="match status" value="1"/>
</dbReference>
<organism evidence="11 12">
    <name type="scientific">Aeromonas diversa CDC 2478-85</name>
    <dbReference type="NCBI Taxonomy" id="1268237"/>
    <lineage>
        <taxon>Bacteria</taxon>
        <taxon>Pseudomonadati</taxon>
        <taxon>Pseudomonadota</taxon>
        <taxon>Gammaproteobacteria</taxon>
        <taxon>Aeromonadales</taxon>
        <taxon>Aeromonadaceae</taxon>
        <taxon>Aeromonas</taxon>
    </lineage>
</organism>
<dbReference type="Gene3D" id="3.60.20.10">
    <property type="entry name" value="Glutamine Phosphoribosylpyrophosphate, subunit 1, domain 1"/>
    <property type="match status" value="1"/>
</dbReference>
<dbReference type="GO" id="GO:0005524">
    <property type="term" value="F:ATP binding"/>
    <property type="evidence" value="ECO:0007669"/>
    <property type="project" value="UniProtKB-KW"/>
</dbReference>